<feature type="transmembrane region" description="Helical" evidence="8">
    <location>
        <begin position="311"/>
        <end position="331"/>
    </location>
</feature>
<dbReference type="GO" id="GO:0005886">
    <property type="term" value="C:plasma membrane"/>
    <property type="evidence" value="ECO:0007669"/>
    <property type="project" value="UniProtKB-SubCell"/>
</dbReference>
<feature type="transmembrane region" description="Helical" evidence="8">
    <location>
        <begin position="496"/>
        <end position="513"/>
    </location>
</feature>
<keyword evidence="7" id="KW-0460">Magnesium</keyword>
<evidence type="ECO:0000313" key="10">
    <source>
        <dbReference type="Proteomes" id="UP001296776"/>
    </source>
</evidence>
<accession>A0AAJ0XB18</accession>
<dbReference type="Pfam" id="PF00953">
    <property type="entry name" value="Glycos_transf_4"/>
    <property type="match status" value="1"/>
</dbReference>
<dbReference type="InterPro" id="IPR018480">
    <property type="entry name" value="PNAcMuramoyl-5peptid_Trfase_CS"/>
</dbReference>
<feature type="transmembrane region" description="Helical" evidence="8">
    <location>
        <begin position="287"/>
        <end position="305"/>
    </location>
</feature>
<dbReference type="PROSITE" id="PS01348">
    <property type="entry name" value="MRAY_2"/>
    <property type="match status" value="1"/>
</dbReference>
<dbReference type="PANTHER" id="PTHR22926:SF3">
    <property type="entry name" value="UNDECAPRENYL-PHOSPHATE ALPHA-N-ACETYLGLUCOSAMINYL 1-PHOSPHATE TRANSFERASE"/>
    <property type="match status" value="1"/>
</dbReference>
<sequence length="540" mass="57284">MELRAGFAFLLALFLSMALIPPLVRIARPLGMVDAGGGRKVHEGSVPRIGGVAIFVGFLVSVLFWVPMEQGIEVFLAAVAVLFVFGLLDDRFNLDYRLKLLGQLLAAGIVIFGADVLIQRLAFWPGGLLPEWIAIPLTLLVLAGVTNAVNLSDGLDGLAGGIGLLAVSGLLVLGVESDAGALLIVLGSLLGAILGFLRFNTFPAQLFMGDAGSQLLGFSIGVLAVIITQRPSAELSPVLPLLVLGLPILDMLTVMIGRIARGRSPFKADRTHLHHRLLAAGMSQSEAVSLIYGLQFLLILVAYLLRHAADGLIFVTALSVGGLLLIGLRSVERHRAELRNRTRQQQPFTRFAGWLRRKGLLRVSLTGLSIGLPLFLLFGTLAAPAVGPDIGVLAAVLGGTLAFILQTKRVPFFALERLSSYTLALGVAYLLAGSPLETACPACITLIYGALAAAAAVCVWRSSEGFHVNSLDLLILLGALVAPTLHGLGLADLGALVLHAIILFYGIEILMHVEGRRWDWLRIATLIGLAVLAVRGLLLV</sequence>
<feature type="transmembrane region" description="Helical" evidence="8">
    <location>
        <begin position="471"/>
        <end position="490"/>
    </location>
</feature>
<dbReference type="InterPro" id="IPR000715">
    <property type="entry name" value="Glycosyl_transferase_4"/>
</dbReference>
<gene>
    <name evidence="9" type="ORF">CKO40_17830</name>
</gene>
<evidence type="ECO:0008006" key="11">
    <source>
        <dbReference type="Google" id="ProtNLM"/>
    </source>
</evidence>
<feature type="transmembrane region" description="Helical" evidence="8">
    <location>
        <begin position="72"/>
        <end position="88"/>
    </location>
</feature>
<protein>
    <recommendedName>
        <fullName evidence="11">Undecaprenyl/decaprenyl-phosphate alpha-N-acetylglucosaminyl 1-phosphate transferase</fullName>
    </recommendedName>
</protein>
<dbReference type="GO" id="GO:0044038">
    <property type="term" value="P:cell wall macromolecule biosynthetic process"/>
    <property type="evidence" value="ECO:0007669"/>
    <property type="project" value="TreeGrafter"/>
</dbReference>
<keyword evidence="3" id="KW-0808">Transferase</keyword>
<feature type="binding site" evidence="7">
    <location>
        <position position="210"/>
    </location>
    <ligand>
        <name>Mg(2+)</name>
        <dbReference type="ChEBI" id="CHEBI:18420"/>
    </ligand>
</feature>
<feature type="transmembrane region" description="Helical" evidence="8">
    <location>
        <begin position="45"/>
        <end position="66"/>
    </location>
</feature>
<name>A0AAJ0XB18_9GAMM</name>
<proteinExistence type="predicted"/>
<keyword evidence="6 8" id="KW-0472">Membrane</keyword>
<feature type="transmembrane region" description="Helical" evidence="8">
    <location>
        <begin position="206"/>
        <end position="227"/>
    </location>
</feature>
<keyword evidence="4 8" id="KW-0812">Transmembrane</keyword>
<feature type="transmembrane region" description="Helical" evidence="8">
    <location>
        <begin position="158"/>
        <end position="175"/>
    </location>
</feature>
<dbReference type="AlphaFoldDB" id="A0AAJ0XB18"/>
<organism evidence="9 10">
    <name type="scientific">Halochromatium glycolicum</name>
    <dbReference type="NCBI Taxonomy" id="85075"/>
    <lineage>
        <taxon>Bacteria</taxon>
        <taxon>Pseudomonadati</taxon>
        <taxon>Pseudomonadota</taxon>
        <taxon>Gammaproteobacteria</taxon>
        <taxon>Chromatiales</taxon>
        <taxon>Chromatiaceae</taxon>
        <taxon>Halochromatium</taxon>
    </lineage>
</organism>
<keyword evidence="7" id="KW-0479">Metal-binding</keyword>
<dbReference type="GO" id="GO:0016780">
    <property type="term" value="F:phosphotransferase activity, for other substituted phosphate groups"/>
    <property type="evidence" value="ECO:0007669"/>
    <property type="project" value="InterPro"/>
</dbReference>
<comment type="caution">
    <text evidence="9">The sequence shown here is derived from an EMBL/GenBank/DDBJ whole genome shotgun (WGS) entry which is preliminary data.</text>
</comment>
<feature type="binding site" evidence="7">
    <location>
        <position position="150"/>
    </location>
    <ligand>
        <name>Mg(2+)</name>
        <dbReference type="ChEBI" id="CHEBI:18420"/>
    </ligand>
</feature>
<feature type="transmembrane region" description="Helical" evidence="8">
    <location>
        <begin position="6"/>
        <end position="24"/>
    </location>
</feature>
<feature type="transmembrane region" description="Helical" evidence="8">
    <location>
        <begin position="239"/>
        <end position="260"/>
    </location>
</feature>
<dbReference type="CDD" id="cd06853">
    <property type="entry name" value="GT_WecA_like"/>
    <property type="match status" value="1"/>
</dbReference>
<reference evidence="9" key="1">
    <citation type="submission" date="2017-08" db="EMBL/GenBank/DDBJ databases">
        <authorList>
            <person name="Imhoff J.F."/>
            <person name="Rahn T."/>
            <person name="Kuenzel S."/>
            <person name="Neulinger S.C."/>
        </authorList>
    </citation>
    <scope>NUCLEOTIDE SEQUENCE</scope>
    <source>
        <strain evidence="9">DSM 11080</strain>
    </source>
</reference>
<evidence type="ECO:0000313" key="9">
    <source>
        <dbReference type="EMBL" id="MBK1706356.1"/>
    </source>
</evidence>
<feature type="transmembrane region" description="Helical" evidence="8">
    <location>
        <begin position="133"/>
        <end position="151"/>
    </location>
</feature>
<evidence type="ECO:0000256" key="5">
    <source>
        <dbReference type="ARBA" id="ARBA00022989"/>
    </source>
</evidence>
<comment type="subcellular location">
    <subcellularLocation>
        <location evidence="1">Cell membrane</location>
        <topology evidence="1">Multi-pass membrane protein</topology>
    </subcellularLocation>
</comment>
<dbReference type="EMBL" id="NRSJ01000040">
    <property type="protein sequence ID" value="MBK1706356.1"/>
    <property type="molecule type" value="Genomic_DNA"/>
</dbReference>
<reference evidence="9" key="2">
    <citation type="journal article" date="2020" name="Microorganisms">
        <title>Osmotic Adaptation and Compatible Solute Biosynthesis of Phototrophic Bacteria as Revealed from Genome Analyses.</title>
        <authorList>
            <person name="Imhoff J.F."/>
            <person name="Rahn T."/>
            <person name="Kunzel S."/>
            <person name="Keller A."/>
            <person name="Neulinger S.C."/>
        </authorList>
    </citation>
    <scope>NUCLEOTIDE SEQUENCE</scope>
    <source>
        <strain evidence="9">DSM 11080</strain>
    </source>
</reference>
<evidence type="ECO:0000256" key="1">
    <source>
        <dbReference type="ARBA" id="ARBA00004651"/>
    </source>
</evidence>
<evidence type="ECO:0000256" key="8">
    <source>
        <dbReference type="SAM" id="Phobius"/>
    </source>
</evidence>
<keyword evidence="2" id="KW-1003">Cell membrane</keyword>
<feature type="transmembrane region" description="Helical" evidence="8">
    <location>
        <begin position="385"/>
        <end position="405"/>
    </location>
</feature>
<evidence type="ECO:0000256" key="6">
    <source>
        <dbReference type="ARBA" id="ARBA00023136"/>
    </source>
</evidence>
<feature type="transmembrane region" description="Helical" evidence="8">
    <location>
        <begin position="181"/>
        <end position="199"/>
    </location>
</feature>
<keyword evidence="10" id="KW-1185">Reference proteome</keyword>
<dbReference type="GO" id="GO:0009103">
    <property type="term" value="P:lipopolysaccharide biosynthetic process"/>
    <property type="evidence" value="ECO:0007669"/>
    <property type="project" value="TreeGrafter"/>
</dbReference>
<comment type="cofactor">
    <cofactor evidence="7">
        <name>Mg(2+)</name>
        <dbReference type="ChEBI" id="CHEBI:18420"/>
    </cofactor>
</comment>
<dbReference type="GO" id="GO:0046872">
    <property type="term" value="F:metal ion binding"/>
    <property type="evidence" value="ECO:0007669"/>
    <property type="project" value="UniProtKB-KW"/>
</dbReference>
<keyword evidence="5 8" id="KW-1133">Transmembrane helix</keyword>
<feature type="transmembrane region" description="Helical" evidence="8">
    <location>
        <begin position="360"/>
        <end position="379"/>
    </location>
</feature>
<evidence type="ECO:0000256" key="4">
    <source>
        <dbReference type="ARBA" id="ARBA00022692"/>
    </source>
</evidence>
<evidence type="ECO:0000256" key="2">
    <source>
        <dbReference type="ARBA" id="ARBA00022475"/>
    </source>
</evidence>
<evidence type="ECO:0000256" key="3">
    <source>
        <dbReference type="ARBA" id="ARBA00022679"/>
    </source>
</evidence>
<feature type="transmembrane region" description="Helical" evidence="8">
    <location>
        <begin position="520"/>
        <end position="538"/>
    </location>
</feature>
<feature type="transmembrane region" description="Helical" evidence="8">
    <location>
        <begin position="438"/>
        <end position="459"/>
    </location>
</feature>
<evidence type="ECO:0000256" key="7">
    <source>
        <dbReference type="PIRSR" id="PIRSR600715-1"/>
    </source>
</evidence>
<feature type="transmembrane region" description="Helical" evidence="8">
    <location>
        <begin position="412"/>
        <end position="432"/>
    </location>
</feature>
<feature type="transmembrane region" description="Helical" evidence="8">
    <location>
        <begin position="100"/>
        <end position="121"/>
    </location>
</feature>
<dbReference type="GO" id="GO:0071555">
    <property type="term" value="P:cell wall organization"/>
    <property type="evidence" value="ECO:0007669"/>
    <property type="project" value="TreeGrafter"/>
</dbReference>
<dbReference type="Proteomes" id="UP001296776">
    <property type="component" value="Unassembled WGS sequence"/>
</dbReference>
<dbReference type="PANTHER" id="PTHR22926">
    <property type="entry name" value="PHOSPHO-N-ACETYLMURAMOYL-PENTAPEPTIDE-TRANSFERASE"/>
    <property type="match status" value="1"/>
</dbReference>